<name>A0A4Y9XSX1_9AGAM</name>
<dbReference type="EMBL" id="SEOQ01001158">
    <property type="protein sequence ID" value="TFY53394.1"/>
    <property type="molecule type" value="Genomic_DNA"/>
</dbReference>
<reference evidence="2 3" key="1">
    <citation type="submission" date="2019-02" db="EMBL/GenBank/DDBJ databases">
        <title>Genome sequencing of the rare red list fungi Dentipellis fragilis.</title>
        <authorList>
            <person name="Buettner E."/>
            <person name="Kellner H."/>
        </authorList>
    </citation>
    <scope>NUCLEOTIDE SEQUENCE [LARGE SCALE GENOMIC DNA]</scope>
    <source>
        <strain evidence="2 3">DSM 105465</strain>
    </source>
</reference>
<evidence type="ECO:0000313" key="2">
    <source>
        <dbReference type="EMBL" id="TFY53394.1"/>
    </source>
</evidence>
<feature type="compositionally biased region" description="Polar residues" evidence="1">
    <location>
        <begin position="352"/>
        <end position="361"/>
    </location>
</feature>
<feature type="compositionally biased region" description="Low complexity" evidence="1">
    <location>
        <begin position="426"/>
        <end position="443"/>
    </location>
</feature>
<comment type="caution">
    <text evidence="2">The sequence shown here is derived from an EMBL/GenBank/DDBJ whole genome shotgun (WGS) entry which is preliminary data.</text>
</comment>
<accession>A0A4Y9XSX1</accession>
<keyword evidence="3" id="KW-1185">Reference proteome</keyword>
<feature type="region of interest" description="Disordered" evidence="1">
    <location>
        <begin position="340"/>
        <end position="397"/>
    </location>
</feature>
<feature type="non-terminal residue" evidence="2">
    <location>
        <position position="595"/>
    </location>
</feature>
<sequence>MEGRLSDPTDEVRPDFSLPKYVARRNAVANGEADEIAIQRLSALWDSEHEERVAAWQEQQEQDAADAEARHLEQEQQEEARKAKKAKSLPDLPPIRSNVPPPSVLPLRPSQFAIDKLARETPGCPDMWYFTPEGCREAARQPVPETNTFALEQGEGGTILRPVAAHTPSRRAVPDALLSLDQILQASHILLRELKRAGWDDAHVDALIAFYYKLQRHSLRGEEHGEEILVAYHDQVRREWFAAIKSRETHLFDISIINEDLMAGIALKLSMRRGNTVTSEYVFLSLASCLLLINAPARLSTPRIMHPVSRNMRHPCVPALAHLDSRLQCIVPLTPSSAREDGRHPLLARTPPGSSGRTTSLRAVGRAKGEIRRRGLSRTRTPFESEGQAGKRPRRGAHAPSVWYASEGLHTTHCAVRPQEPGTGSGFAATGTSAGRSSTRKGSNSASTGSWQKAARPPTASTYTSAQAVDRGITAQMRALELRKLSPCTPYIADAWQSALRDPHLHAKYPTLIHSLRHGFNIGFPCISSTHAPLNSPSLLEHKAAFEEIIAREFQRERYLGPFSQTEVEEALGPFQTSPLSLIPKPHKPSALRLI</sequence>
<proteinExistence type="predicted"/>
<dbReference type="AlphaFoldDB" id="A0A4Y9XSX1"/>
<protein>
    <submittedName>
        <fullName evidence="2">Uncharacterized protein</fullName>
    </submittedName>
</protein>
<gene>
    <name evidence="2" type="ORF">EVG20_g10133</name>
</gene>
<organism evidence="2 3">
    <name type="scientific">Dentipellis fragilis</name>
    <dbReference type="NCBI Taxonomy" id="205917"/>
    <lineage>
        <taxon>Eukaryota</taxon>
        <taxon>Fungi</taxon>
        <taxon>Dikarya</taxon>
        <taxon>Basidiomycota</taxon>
        <taxon>Agaricomycotina</taxon>
        <taxon>Agaricomycetes</taxon>
        <taxon>Russulales</taxon>
        <taxon>Hericiaceae</taxon>
        <taxon>Dentipellis</taxon>
    </lineage>
</organism>
<evidence type="ECO:0000313" key="3">
    <source>
        <dbReference type="Proteomes" id="UP000298327"/>
    </source>
</evidence>
<dbReference type="STRING" id="205917.A0A4Y9XSX1"/>
<dbReference type="Proteomes" id="UP000298327">
    <property type="component" value="Unassembled WGS sequence"/>
</dbReference>
<dbReference type="OrthoDB" id="2678913at2759"/>
<feature type="region of interest" description="Disordered" evidence="1">
    <location>
        <begin position="415"/>
        <end position="464"/>
    </location>
</feature>
<feature type="compositionally biased region" description="Basic and acidic residues" evidence="1">
    <location>
        <begin position="67"/>
        <end position="81"/>
    </location>
</feature>
<feature type="region of interest" description="Disordered" evidence="1">
    <location>
        <begin position="49"/>
        <end position="104"/>
    </location>
</feature>
<evidence type="ECO:0000256" key="1">
    <source>
        <dbReference type="SAM" id="MobiDB-lite"/>
    </source>
</evidence>